<dbReference type="FunCoup" id="A0A2J7PZA5">
    <property type="interactions" value="57"/>
</dbReference>
<keyword evidence="7" id="KW-1185">Reference proteome</keyword>
<dbReference type="Gene3D" id="3.40.50.12780">
    <property type="entry name" value="N-terminal domain of ligase-like"/>
    <property type="match status" value="1"/>
</dbReference>
<dbReference type="PANTHER" id="PTHR43272:SF32">
    <property type="entry name" value="AMP-DEPENDENT SYNTHETASE_LIGASE DOMAIN-CONTAINING PROTEIN"/>
    <property type="match status" value="1"/>
</dbReference>
<dbReference type="InterPro" id="IPR000873">
    <property type="entry name" value="AMP-dep_synth/lig_dom"/>
</dbReference>
<dbReference type="InterPro" id="IPR042099">
    <property type="entry name" value="ANL_N_sf"/>
</dbReference>
<dbReference type="GO" id="GO:0004467">
    <property type="term" value="F:long-chain fatty acid-CoA ligase activity"/>
    <property type="evidence" value="ECO:0007669"/>
    <property type="project" value="UniProtKB-EC"/>
</dbReference>
<evidence type="ECO:0000313" key="7">
    <source>
        <dbReference type="Proteomes" id="UP000235965"/>
    </source>
</evidence>
<dbReference type="AlphaFoldDB" id="A0A2J7PZA5"/>
<evidence type="ECO:0000256" key="4">
    <source>
        <dbReference type="ARBA" id="ARBA00026121"/>
    </source>
</evidence>
<name>A0A2J7PZA5_9NEOP</name>
<dbReference type="EMBL" id="NEVH01020337">
    <property type="protein sequence ID" value="PNF21671.1"/>
    <property type="molecule type" value="Genomic_DNA"/>
</dbReference>
<sequence length="750" mass="83573">MAAITEMGDEIVEHEQRSNCFCKTSTIMKFGKQNGANDIGITDHILSNDISSVNSNQLNGPELTAIATFTTGSSEPEVRDTHVPTPIAAENADFLNGPDQVLPATGLSTSNVNGRVKIRFEDRGMGAREPISVPGLLYKIAQEYPDHPALVSKREDGQWKEMTYKEYEVSVRTCAKGFLKLGLMRNHSVCILGFNSPEWFFSYLGAIYAGGFAAGIYTTNSSEACHYCAVRSLVNIIVVEDKKQLDKILDFKDKLPELKAIVQYHDKPEVEGVISWEELMKIGRGEPDVHLNNVLKTIGVNECCSLVFTSGTVGNPKAAMLSHDNFTWNAETVLQYMGISKGKEVLVSFLPLSHVAAQILDIHISITVAATVYFADKDALKGSLVKTLQEVRPTRFLAVPRVWEKIYEKMREIGRQSGVIKRAIATWAKGHGLRHYLNKMNGIGSNTFSYMLAKRLVFSRIKKALGLDRCVTALSGAAPISVDVKKYFWKIDIQLMDAFGMTETTGGHTFNIEREFRLEAAGKERDGVYSKIMYADEDQQGEVCINGRHVFMGYLDDPEKTSEVFDEEGWLHTGDLGKIDENGFLYITGRIKELIITAGGENIAPVLIEEEVKAQLPCISNAMLIGDRRKFLSILLTLKTEMNLETGEPLEELAPVTKQWCKELGLKASTVKDILNGPNEQVMDAIQKGIDQANVKAISNAQRVQKFQILPRDFSVPTCEIGPTMKVKRNVVLKKYADIIERFYQETEQR</sequence>
<comment type="caution">
    <text evidence="6">The sequence shown here is derived from an EMBL/GenBank/DDBJ whole genome shotgun (WGS) entry which is preliminary data.</text>
</comment>
<evidence type="ECO:0000256" key="1">
    <source>
        <dbReference type="ARBA" id="ARBA00022598"/>
    </source>
</evidence>
<keyword evidence="2" id="KW-0276">Fatty acid metabolism</keyword>
<dbReference type="EC" id="6.2.1.3" evidence="4"/>
<dbReference type="PANTHER" id="PTHR43272">
    <property type="entry name" value="LONG-CHAIN-FATTY-ACID--COA LIGASE"/>
    <property type="match status" value="1"/>
</dbReference>
<dbReference type="Pfam" id="PF23562">
    <property type="entry name" value="AMP-binding_C_3"/>
    <property type="match status" value="1"/>
</dbReference>
<evidence type="ECO:0000259" key="5">
    <source>
        <dbReference type="Pfam" id="PF00501"/>
    </source>
</evidence>
<evidence type="ECO:0000313" key="6">
    <source>
        <dbReference type="EMBL" id="PNF21671.1"/>
    </source>
</evidence>
<evidence type="ECO:0000256" key="3">
    <source>
        <dbReference type="ARBA" id="ARBA00023098"/>
    </source>
</evidence>
<proteinExistence type="predicted"/>
<keyword evidence="1 6" id="KW-0436">Ligase</keyword>
<protein>
    <recommendedName>
        <fullName evidence="4">long-chain-fatty-acid--CoA ligase</fullName>
        <ecNumber evidence="4">6.2.1.3</ecNumber>
    </recommendedName>
</protein>
<keyword evidence="3" id="KW-0443">Lipid metabolism</keyword>
<dbReference type="Proteomes" id="UP000235965">
    <property type="component" value="Unassembled WGS sequence"/>
</dbReference>
<dbReference type="GO" id="GO:0016020">
    <property type="term" value="C:membrane"/>
    <property type="evidence" value="ECO:0007669"/>
    <property type="project" value="TreeGrafter"/>
</dbReference>
<reference evidence="6 7" key="1">
    <citation type="submission" date="2017-12" db="EMBL/GenBank/DDBJ databases">
        <title>Hemimetabolous genomes reveal molecular basis of termite eusociality.</title>
        <authorList>
            <person name="Harrison M.C."/>
            <person name="Jongepier E."/>
            <person name="Robertson H.M."/>
            <person name="Arning N."/>
            <person name="Bitard-Feildel T."/>
            <person name="Chao H."/>
            <person name="Childers C.P."/>
            <person name="Dinh H."/>
            <person name="Doddapaneni H."/>
            <person name="Dugan S."/>
            <person name="Gowin J."/>
            <person name="Greiner C."/>
            <person name="Han Y."/>
            <person name="Hu H."/>
            <person name="Hughes D.S.T."/>
            <person name="Huylmans A.-K."/>
            <person name="Kemena C."/>
            <person name="Kremer L.P.M."/>
            <person name="Lee S.L."/>
            <person name="Lopez-Ezquerra A."/>
            <person name="Mallet L."/>
            <person name="Monroy-Kuhn J.M."/>
            <person name="Moser A."/>
            <person name="Murali S.C."/>
            <person name="Muzny D.M."/>
            <person name="Otani S."/>
            <person name="Piulachs M.-D."/>
            <person name="Poelchau M."/>
            <person name="Qu J."/>
            <person name="Schaub F."/>
            <person name="Wada-Katsumata A."/>
            <person name="Worley K.C."/>
            <person name="Xie Q."/>
            <person name="Ylla G."/>
            <person name="Poulsen M."/>
            <person name="Gibbs R.A."/>
            <person name="Schal C."/>
            <person name="Richards S."/>
            <person name="Belles X."/>
            <person name="Korb J."/>
            <person name="Bornberg-Bauer E."/>
        </authorList>
    </citation>
    <scope>NUCLEOTIDE SEQUENCE [LARGE SCALE GENOMIC DNA]</scope>
    <source>
        <tissue evidence="6">Whole body</tissue>
    </source>
</reference>
<gene>
    <name evidence="6" type="primary">acsbg2_1</name>
    <name evidence="6" type="ORF">B7P43_G11278</name>
</gene>
<organism evidence="6 7">
    <name type="scientific">Cryptotermes secundus</name>
    <dbReference type="NCBI Taxonomy" id="105785"/>
    <lineage>
        <taxon>Eukaryota</taxon>
        <taxon>Metazoa</taxon>
        <taxon>Ecdysozoa</taxon>
        <taxon>Arthropoda</taxon>
        <taxon>Hexapoda</taxon>
        <taxon>Insecta</taxon>
        <taxon>Pterygota</taxon>
        <taxon>Neoptera</taxon>
        <taxon>Polyneoptera</taxon>
        <taxon>Dictyoptera</taxon>
        <taxon>Blattodea</taxon>
        <taxon>Blattoidea</taxon>
        <taxon>Termitoidae</taxon>
        <taxon>Kalotermitidae</taxon>
        <taxon>Cryptotermitinae</taxon>
        <taxon>Cryptotermes</taxon>
    </lineage>
</organism>
<feature type="domain" description="AMP-dependent synthetase/ligase" evidence="5">
    <location>
        <begin position="140"/>
        <end position="555"/>
    </location>
</feature>
<dbReference type="OrthoDB" id="3633556at2759"/>
<dbReference type="SUPFAM" id="SSF56801">
    <property type="entry name" value="Acetyl-CoA synthetase-like"/>
    <property type="match status" value="1"/>
</dbReference>
<dbReference type="GO" id="GO:0005783">
    <property type="term" value="C:endoplasmic reticulum"/>
    <property type="evidence" value="ECO:0007669"/>
    <property type="project" value="TreeGrafter"/>
</dbReference>
<accession>A0A2J7PZA5</accession>
<dbReference type="Pfam" id="PF00501">
    <property type="entry name" value="AMP-binding"/>
    <property type="match status" value="1"/>
</dbReference>
<evidence type="ECO:0000256" key="2">
    <source>
        <dbReference type="ARBA" id="ARBA00022832"/>
    </source>
</evidence>
<dbReference type="STRING" id="105785.A0A2J7PZA5"/>
<dbReference type="InParanoid" id="A0A2J7PZA5"/>